<dbReference type="AlphaFoldDB" id="A0A317CMI2"/>
<proteinExistence type="predicted"/>
<feature type="transmembrane region" description="Helical" evidence="1">
    <location>
        <begin position="26"/>
        <end position="59"/>
    </location>
</feature>
<comment type="caution">
    <text evidence="2">The sequence shown here is derived from an EMBL/GenBank/DDBJ whole genome shotgun (WGS) entry which is preliminary data.</text>
</comment>
<keyword evidence="3" id="KW-1185">Reference proteome</keyword>
<protein>
    <recommendedName>
        <fullName evidence="4">DUF962 domain-containing protein</fullName>
    </recommendedName>
</protein>
<dbReference type="PANTHER" id="PTHR28026">
    <property type="entry name" value="DUF962 DOMAIN PROTEIN (AFU_ORTHOLOGUE AFUA_8G05310)"/>
    <property type="match status" value="1"/>
</dbReference>
<dbReference type="OrthoDB" id="5515308at2"/>
<keyword evidence="1" id="KW-0472">Membrane</keyword>
<sequence>MRTFDQWMTEYSVSHQNPTNKMIHNICIPVIFFTVVALLWKLSIFLFIPVALAAIAFYWTMGKKVAILGAVMIGLALVLQLALGFGYIMLILLFAAAWAGQFYGHKIEGQKPSFLEDLMFLFIGPLWVAYPTLQKAGFTVEN</sequence>
<evidence type="ECO:0008006" key="4">
    <source>
        <dbReference type="Google" id="ProtNLM"/>
    </source>
</evidence>
<dbReference type="GO" id="GO:0046521">
    <property type="term" value="P:sphingoid catabolic process"/>
    <property type="evidence" value="ECO:0007669"/>
    <property type="project" value="TreeGrafter"/>
</dbReference>
<gene>
    <name evidence="2" type="ORF">DKW60_04535</name>
</gene>
<dbReference type="PANTHER" id="PTHR28026:SF9">
    <property type="entry name" value="2-HYDROXY-PALMITIC ACID DIOXYGENASE MPO1"/>
    <property type="match status" value="1"/>
</dbReference>
<evidence type="ECO:0000313" key="2">
    <source>
        <dbReference type="EMBL" id="PWQ99748.1"/>
    </source>
</evidence>
<dbReference type="EMBL" id="QGKM01000008">
    <property type="protein sequence ID" value="PWQ99748.1"/>
    <property type="molecule type" value="Genomic_DNA"/>
</dbReference>
<reference evidence="2 3" key="1">
    <citation type="submission" date="2018-05" db="EMBL/GenBank/DDBJ databases">
        <title>Leucothrix arctica sp. nov., isolated from Arctic seawater.</title>
        <authorList>
            <person name="Choi A."/>
            <person name="Baek K."/>
        </authorList>
    </citation>
    <scope>NUCLEOTIDE SEQUENCE [LARGE SCALE GENOMIC DNA]</scope>
    <source>
        <strain evidence="2 3">JCM 18388</strain>
    </source>
</reference>
<organism evidence="2 3">
    <name type="scientific">Leucothrix pacifica</name>
    <dbReference type="NCBI Taxonomy" id="1247513"/>
    <lineage>
        <taxon>Bacteria</taxon>
        <taxon>Pseudomonadati</taxon>
        <taxon>Pseudomonadota</taxon>
        <taxon>Gammaproteobacteria</taxon>
        <taxon>Thiotrichales</taxon>
        <taxon>Thiotrichaceae</taxon>
        <taxon>Leucothrix</taxon>
    </lineage>
</organism>
<feature type="transmembrane region" description="Helical" evidence="1">
    <location>
        <begin position="65"/>
        <end position="94"/>
    </location>
</feature>
<dbReference type="InterPro" id="IPR009305">
    <property type="entry name" value="Mpo1-like"/>
</dbReference>
<accession>A0A317CMI2</accession>
<evidence type="ECO:0000256" key="1">
    <source>
        <dbReference type="SAM" id="Phobius"/>
    </source>
</evidence>
<keyword evidence="1" id="KW-1133">Transmembrane helix</keyword>
<dbReference type="RefSeq" id="WP_109836482.1">
    <property type="nucleotide sequence ID" value="NZ_QGKM01000008.1"/>
</dbReference>
<keyword evidence="1" id="KW-0812">Transmembrane</keyword>
<dbReference type="Pfam" id="PF06127">
    <property type="entry name" value="Mpo1-like"/>
    <property type="match status" value="1"/>
</dbReference>
<feature type="transmembrane region" description="Helical" evidence="1">
    <location>
        <begin position="114"/>
        <end position="133"/>
    </location>
</feature>
<name>A0A317CMI2_9GAMM</name>
<dbReference type="Proteomes" id="UP000245539">
    <property type="component" value="Unassembled WGS sequence"/>
</dbReference>
<evidence type="ECO:0000313" key="3">
    <source>
        <dbReference type="Proteomes" id="UP000245539"/>
    </source>
</evidence>
<dbReference type="GO" id="GO:0016020">
    <property type="term" value="C:membrane"/>
    <property type="evidence" value="ECO:0007669"/>
    <property type="project" value="GOC"/>
</dbReference>